<dbReference type="PROSITE" id="PS01231">
    <property type="entry name" value="TRMA_2"/>
    <property type="match status" value="1"/>
</dbReference>
<feature type="active site" description="Nucleophile" evidence="4">
    <location>
        <position position="333"/>
    </location>
</feature>
<dbReference type="CDD" id="cd02440">
    <property type="entry name" value="AdoMet_MTases"/>
    <property type="match status" value="1"/>
</dbReference>
<dbReference type="Gene3D" id="2.40.50.1070">
    <property type="match status" value="1"/>
</dbReference>
<dbReference type="AlphaFoldDB" id="A0A939QM28"/>
<feature type="binding site" evidence="4">
    <location>
        <position position="210"/>
    </location>
    <ligand>
        <name>S-adenosyl-L-methionine</name>
        <dbReference type="ChEBI" id="CHEBI:59789"/>
    </ligand>
</feature>
<protein>
    <submittedName>
        <fullName evidence="8">Methyltransferase domain-containing protein</fullName>
    </submittedName>
</protein>
<feature type="active site" evidence="5">
    <location>
        <position position="333"/>
    </location>
</feature>
<dbReference type="PANTHER" id="PTHR11061:SF30">
    <property type="entry name" value="TRNA (URACIL(54)-C(5))-METHYLTRANSFERASE"/>
    <property type="match status" value="1"/>
</dbReference>
<gene>
    <name evidence="8" type="ORF">J4H85_10445</name>
</gene>
<feature type="binding site" evidence="4">
    <location>
        <position position="260"/>
    </location>
    <ligand>
        <name>S-adenosyl-L-methionine</name>
        <dbReference type="ChEBI" id="CHEBI:59789"/>
    </ligand>
</feature>
<evidence type="ECO:0000256" key="2">
    <source>
        <dbReference type="ARBA" id="ARBA00022679"/>
    </source>
</evidence>
<evidence type="ECO:0000256" key="5">
    <source>
        <dbReference type="PROSITE-ProRule" id="PRU10015"/>
    </source>
</evidence>
<feature type="binding site" evidence="4">
    <location>
        <position position="305"/>
    </location>
    <ligand>
        <name>S-adenosyl-L-methionine</name>
        <dbReference type="ChEBI" id="CHEBI:59789"/>
    </ligand>
</feature>
<dbReference type="Proteomes" id="UP000668403">
    <property type="component" value="Unassembled WGS sequence"/>
</dbReference>
<dbReference type="SUPFAM" id="SSF53335">
    <property type="entry name" value="S-adenosyl-L-methionine-dependent methyltransferases"/>
    <property type="match status" value="1"/>
</dbReference>
<dbReference type="InterPro" id="IPR029063">
    <property type="entry name" value="SAM-dependent_MTases_sf"/>
</dbReference>
<proteinExistence type="inferred from homology"/>
<keyword evidence="9" id="KW-1185">Reference proteome</keyword>
<dbReference type="Pfam" id="PF13649">
    <property type="entry name" value="Methyltransf_25"/>
    <property type="match status" value="1"/>
</dbReference>
<dbReference type="GO" id="GO:0070475">
    <property type="term" value="P:rRNA base methylation"/>
    <property type="evidence" value="ECO:0007669"/>
    <property type="project" value="TreeGrafter"/>
</dbReference>
<evidence type="ECO:0000256" key="6">
    <source>
        <dbReference type="SAM" id="MobiDB-lite"/>
    </source>
</evidence>
<evidence type="ECO:0000256" key="1">
    <source>
        <dbReference type="ARBA" id="ARBA00022603"/>
    </source>
</evidence>
<accession>A0A939QM28</accession>
<feature type="region of interest" description="Disordered" evidence="6">
    <location>
        <begin position="375"/>
        <end position="394"/>
    </location>
</feature>
<dbReference type="GO" id="GO:0070041">
    <property type="term" value="F:rRNA (uridine-C5-)-methyltransferase activity"/>
    <property type="evidence" value="ECO:0007669"/>
    <property type="project" value="TreeGrafter"/>
</dbReference>
<dbReference type="InterPro" id="IPR010280">
    <property type="entry name" value="U5_MeTrfase_fam"/>
</dbReference>
<dbReference type="Gene3D" id="3.40.50.150">
    <property type="entry name" value="Vaccinia Virus protein VP39"/>
    <property type="match status" value="1"/>
</dbReference>
<evidence type="ECO:0000256" key="4">
    <source>
        <dbReference type="PROSITE-ProRule" id="PRU01024"/>
    </source>
</evidence>
<dbReference type="PANTHER" id="PTHR11061">
    <property type="entry name" value="RNA M5U METHYLTRANSFERASE"/>
    <property type="match status" value="1"/>
</dbReference>
<feature type="binding site" evidence="4">
    <location>
        <position position="239"/>
    </location>
    <ligand>
        <name>S-adenosyl-L-methionine</name>
        <dbReference type="ChEBI" id="CHEBI:59789"/>
    </ligand>
</feature>
<evidence type="ECO:0000256" key="3">
    <source>
        <dbReference type="ARBA" id="ARBA00022691"/>
    </source>
</evidence>
<dbReference type="InterPro" id="IPR030390">
    <property type="entry name" value="MeTrfase_TrmA_AS"/>
</dbReference>
<keyword evidence="2 4" id="KW-0808">Transferase</keyword>
<evidence type="ECO:0000313" key="9">
    <source>
        <dbReference type="Proteomes" id="UP000668403"/>
    </source>
</evidence>
<sequence>MRCGYFVSGACRSCTLIETPITDQLAGKQARCRSLLPTVPESAWVAPVPGGVRAFRNRAKLAVGGRAGAVTLGILARDGTGVDLRACLIQGGAIHAAIPALAEVLNATGLAPYDVPARRGELKYVHVTEAPNGDLMLRFVVRTQEGLGRIRARLGAVRAAIPAAVVVTVNLLPEHRAVLEGDEEIVLHGASLPMPLGPVTLHLQPRSFFQTNTVVAQALYAQVADWVDAMGPQTLWDLYCGVGGFALHCAAPGRAVTGVELSTSAIEAAERSAADAGLHADFIASDATAYAHDHESEAPELVIVNPPRRGIGGELADWLQRNRRVRSVVYSSCNPESLARDLERMPDFAVRSARLFDMFPHTGHLEVAVLLERGAPAPHDPTSAAPESATDAGR</sequence>
<dbReference type="PROSITE" id="PS51687">
    <property type="entry name" value="SAM_MT_RNA_M5U"/>
    <property type="match status" value="1"/>
</dbReference>
<dbReference type="EMBL" id="JAGFBF010000005">
    <property type="protein sequence ID" value="MBO2990411.1"/>
    <property type="molecule type" value="Genomic_DNA"/>
</dbReference>
<dbReference type="InterPro" id="IPR041698">
    <property type="entry name" value="Methyltransf_25"/>
</dbReference>
<dbReference type="InterPro" id="IPR030391">
    <property type="entry name" value="MeTrfase_TrmA_CS"/>
</dbReference>
<evidence type="ECO:0000313" key="8">
    <source>
        <dbReference type="EMBL" id="MBO2990411.1"/>
    </source>
</evidence>
<reference evidence="8" key="1">
    <citation type="submission" date="2021-03" db="EMBL/GenBank/DDBJ databases">
        <title>Leucobacter chromiisoli sp. nov., isolated from chromium-containing soil of chemical plant.</title>
        <authorList>
            <person name="Xu Z."/>
        </authorList>
    </citation>
    <scope>NUCLEOTIDE SEQUENCE</scope>
    <source>
        <strain evidence="8">K 70/01</strain>
    </source>
</reference>
<evidence type="ECO:0000259" key="7">
    <source>
        <dbReference type="Pfam" id="PF13649"/>
    </source>
</evidence>
<feature type="domain" description="Methyltransferase" evidence="7">
    <location>
        <begin position="237"/>
        <end position="294"/>
    </location>
</feature>
<name>A0A939QM28_9MICO</name>
<dbReference type="Pfam" id="PF05958">
    <property type="entry name" value="tRNA_U5-meth_tr"/>
    <property type="match status" value="1"/>
</dbReference>
<keyword evidence="3 4" id="KW-0949">S-adenosyl-L-methionine</keyword>
<comment type="caution">
    <text evidence="8">The sequence shown here is derived from an EMBL/GenBank/DDBJ whole genome shotgun (WGS) entry which is preliminary data.</text>
</comment>
<dbReference type="PROSITE" id="PS01230">
    <property type="entry name" value="TRMA_1"/>
    <property type="match status" value="1"/>
</dbReference>
<organism evidence="8 9">
    <name type="scientific">Leucobacter tardus</name>
    <dbReference type="NCBI Taxonomy" id="501483"/>
    <lineage>
        <taxon>Bacteria</taxon>
        <taxon>Bacillati</taxon>
        <taxon>Actinomycetota</taxon>
        <taxon>Actinomycetes</taxon>
        <taxon>Micrococcales</taxon>
        <taxon>Microbacteriaceae</taxon>
        <taxon>Leucobacter</taxon>
    </lineage>
</organism>
<keyword evidence="1 4" id="KW-0489">Methyltransferase</keyword>
<comment type="similarity">
    <text evidence="4">Belongs to the class I-like SAM-binding methyltransferase superfamily. RNA M5U methyltransferase family.</text>
</comment>